<dbReference type="InterPro" id="IPR051796">
    <property type="entry name" value="ISF_SsuE-like"/>
</dbReference>
<dbReference type="PANTHER" id="PTHR43278">
    <property type="entry name" value="NAD(P)H-DEPENDENT FMN-CONTAINING OXIDOREDUCTASE YWQN-RELATED"/>
    <property type="match status" value="1"/>
</dbReference>
<dbReference type="EMBL" id="JAVRFI010000035">
    <property type="protein sequence ID" value="MDT0453682.1"/>
    <property type="molecule type" value="Genomic_DNA"/>
</dbReference>
<comment type="caution">
    <text evidence="4">The sequence shown here is derived from an EMBL/GenBank/DDBJ whole genome shotgun (WGS) entry which is preliminary data.</text>
</comment>
<dbReference type="Proteomes" id="UP001180531">
    <property type="component" value="Unassembled WGS sequence"/>
</dbReference>
<name>A0ABU2SXW0_9ACTN</name>
<evidence type="ECO:0000256" key="2">
    <source>
        <dbReference type="ARBA" id="ARBA00022643"/>
    </source>
</evidence>
<evidence type="ECO:0000313" key="4">
    <source>
        <dbReference type="EMBL" id="MDT0453682.1"/>
    </source>
</evidence>
<evidence type="ECO:0000256" key="1">
    <source>
        <dbReference type="ARBA" id="ARBA00022630"/>
    </source>
</evidence>
<keyword evidence="2" id="KW-0288">FMN</keyword>
<reference evidence="4" key="1">
    <citation type="submission" date="2024-05" db="EMBL/GenBank/DDBJ databases">
        <title>30 novel species of actinomycetes from the DSMZ collection.</title>
        <authorList>
            <person name="Nouioui I."/>
        </authorList>
    </citation>
    <scope>NUCLEOTIDE SEQUENCE</scope>
    <source>
        <strain evidence="4">DSM 40473</strain>
    </source>
</reference>
<dbReference type="Gene3D" id="3.40.50.360">
    <property type="match status" value="1"/>
</dbReference>
<feature type="domain" description="NADPH-dependent FMN reductase-like" evidence="3">
    <location>
        <begin position="13"/>
        <end position="146"/>
    </location>
</feature>
<protein>
    <submittedName>
        <fullName evidence="4">NAD(P)H-dependent oxidoreductase</fullName>
    </submittedName>
</protein>
<accession>A0ABU2SXW0</accession>
<sequence length="193" mass="20820">MTDADQNVKRSFLFLLGSGREGGNTETLARRAAAQLPSGVRQTWLRLSDHPLPAFEDLRHSADRTLAPPTGNEKLLLDATLDATDLVIASPVYWYSVSASTKLYLDHWVNWLSIPELRFRDRMRGSTLWAVAASSSDGRTVAEPLLGSLRASAAYMGMRWGGELLGSGTEPGAVLEDAGAVAAAKGLFQPPIP</sequence>
<dbReference type="SUPFAM" id="SSF52218">
    <property type="entry name" value="Flavoproteins"/>
    <property type="match status" value="1"/>
</dbReference>
<dbReference type="Pfam" id="PF03358">
    <property type="entry name" value="FMN_red"/>
    <property type="match status" value="1"/>
</dbReference>
<keyword evidence="5" id="KW-1185">Reference proteome</keyword>
<gene>
    <name evidence="4" type="ORF">RM609_32065</name>
</gene>
<keyword evidence="1" id="KW-0285">Flavoprotein</keyword>
<dbReference type="InterPro" id="IPR029039">
    <property type="entry name" value="Flavoprotein-like_sf"/>
</dbReference>
<organism evidence="4 5">
    <name type="scientific">Streptomyces hesseae</name>
    <dbReference type="NCBI Taxonomy" id="3075519"/>
    <lineage>
        <taxon>Bacteria</taxon>
        <taxon>Bacillati</taxon>
        <taxon>Actinomycetota</taxon>
        <taxon>Actinomycetes</taxon>
        <taxon>Kitasatosporales</taxon>
        <taxon>Streptomycetaceae</taxon>
        <taxon>Streptomyces</taxon>
    </lineage>
</organism>
<dbReference type="RefSeq" id="WP_311615785.1">
    <property type="nucleotide sequence ID" value="NZ_JAVRFI010000035.1"/>
</dbReference>
<evidence type="ECO:0000313" key="5">
    <source>
        <dbReference type="Proteomes" id="UP001180531"/>
    </source>
</evidence>
<evidence type="ECO:0000259" key="3">
    <source>
        <dbReference type="Pfam" id="PF03358"/>
    </source>
</evidence>
<dbReference type="PANTHER" id="PTHR43278:SF4">
    <property type="entry name" value="NAD(P)H-DEPENDENT FMN-CONTAINING OXIDOREDUCTASE YWQN-RELATED"/>
    <property type="match status" value="1"/>
</dbReference>
<proteinExistence type="predicted"/>
<dbReference type="InterPro" id="IPR005025">
    <property type="entry name" value="FMN_Rdtase-like_dom"/>
</dbReference>